<evidence type="ECO:0000313" key="1">
    <source>
        <dbReference type="EMBL" id="KAK1858868.1"/>
    </source>
</evidence>
<reference evidence="1" key="1">
    <citation type="submission" date="2019-11" db="EMBL/GenBank/DDBJ databases">
        <title>Nori genome reveals adaptations in red seaweeds to the harsh intertidal environment.</title>
        <authorList>
            <person name="Wang D."/>
            <person name="Mao Y."/>
        </authorList>
    </citation>
    <scope>NUCLEOTIDE SEQUENCE</scope>
    <source>
        <tissue evidence="1">Gametophyte</tissue>
    </source>
</reference>
<dbReference type="Proteomes" id="UP000798662">
    <property type="component" value="Chromosome 1"/>
</dbReference>
<comment type="caution">
    <text evidence="1">The sequence shown here is derived from an EMBL/GenBank/DDBJ whole genome shotgun (WGS) entry which is preliminary data.</text>
</comment>
<sequence>MSLDAAASGRDAKLPPLTVWAGPRDAEWPARHREELVTLIAAVTANRAADREWYTLTCDDTGTRWTGTCWAFHANLRYQFDLFLILPVTYPAAPPTVSLPGLTGRTAKMYRDGAICQTVHFEPAWARHAPRWGVAHALAAGLGPWLAAELPDLVARGAVAEFVQ</sequence>
<evidence type="ECO:0000313" key="2">
    <source>
        <dbReference type="Proteomes" id="UP000798662"/>
    </source>
</evidence>
<proteinExistence type="predicted"/>
<name>A0ACC3BMM4_PYRYE</name>
<organism evidence="1 2">
    <name type="scientific">Pyropia yezoensis</name>
    <name type="common">Susabi-nori</name>
    <name type="synonym">Porphyra yezoensis</name>
    <dbReference type="NCBI Taxonomy" id="2788"/>
    <lineage>
        <taxon>Eukaryota</taxon>
        <taxon>Rhodophyta</taxon>
        <taxon>Bangiophyceae</taxon>
        <taxon>Bangiales</taxon>
        <taxon>Bangiaceae</taxon>
        <taxon>Pyropia</taxon>
    </lineage>
</organism>
<dbReference type="EMBL" id="CM020618">
    <property type="protein sequence ID" value="KAK1858868.1"/>
    <property type="molecule type" value="Genomic_DNA"/>
</dbReference>
<accession>A0ACC3BMM4</accession>
<keyword evidence="2" id="KW-1185">Reference proteome</keyword>
<gene>
    <name evidence="1" type="ORF">I4F81_001468</name>
</gene>
<protein>
    <submittedName>
        <fullName evidence="1">Uncharacterized protein</fullName>
    </submittedName>
</protein>